<keyword evidence="2 3" id="KW-0175">Coiled coil</keyword>
<organism evidence="5 6">
    <name type="scientific">Paramuricea clavata</name>
    <name type="common">Red gorgonian</name>
    <name type="synonym">Violescent sea-whip</name>
    <dbReference type="NCBI Taxonomy" id="317549"/>
    <lineage>
        <taxon>Eukaryota</taxon>
        <taxon>Metazoa</taxon>
        <taxon>Cnidaria</taxon>
        <taxon>Anthozoa</taxon>
        <taxon>Octocorallia</taxon>
        <taxon>Malacalcyonacea</taxon>
        <taxon>Plexauridae</taxon>
        <taxon>Paramuricea</taxon>
    </lineage>
</organism>
<feature type="compositionally biased region" description="Basic and acidic residues" evidence="4">
    <location>
        <begin position="541"/>
        <end position="565"/>
    </location>
</feature>
<dbReference type="EMBL" id="CACRXK020006125">
    <property type="protein sequence ID" value="CAB4008442.1"/>
    <property type="molecule type" value="Genomic_DNA"/>
</dbReference>
<feature type="coiled-coil region" evidence="3">
    <location>
        <begin position="423"/>
        <end position="457"/>
    </location>
</feature>
<reference evidence="5" key="1">
    <citation type="submission" date="2020-04" db="EMBL/GenBank/DDBJ databases">
        <authorList>
            <person name="Alioto T."/>
            <person name="Alioto T."/>
            <person name="Gomez Garrido J."/>
        </authorList>
    </citation>
    <scope>NUCLEOTIDE SEQUENCE</scope>
    <source>
        <strain evidence="5">A484AB</strain>
    </source>
</reference>
<keyword evidence="6" id="KW-1185">Reference proteome</keyword>
<feature type="compositionally biased region" description="Basic and acidic residues" evidence="4">
    <location>
        <begin position="597"/>
        <end position="612"/>
    </location>
</feature>
<comment type="caution">
    <text evidence="5">The sequence shown here is derived from an EMBL/GenBank/DDBJ whole genome shotgun (WGS) entry which is preliminary data.</text>
</comment>
<evidence type="ECO:0000256" key="3">
    <source>
        <dbReference type="SAM" id="Coils"/>
    </source>
</evidence>
<dbReference type="Pfam" id="PF09730">
    <property type="entry name" value="BicD"/>
    <property type="match status" value="1"/>
</dbReference>
<dbReference type="PANTHER" id="PTHR31233:SF6">
    <property type="entry name" value="PROTEIN BICAUDAL D"/>
    <property type="match status" value="1"/>
</dbReference>
<sequence length="778" mass="89409">MTSMEYFKTEIERLNKELQQTSCDKIRAAEYGLAVLEEKQTLQEQYDELETVFENTKQELENSKEALEQLKSEQSKRNRFGDVREESLVQESETREAGLLAKIVDLESDLKISKKGERRAVSEVDRLSAQNGGLLKEVEKQHEDLKKVKGDLRELKTRNARHNQDYSELEEENTSLQSQLSGLKSKLVEYEALKVENNTLREEMDVMKVQLQMSTGKAEEHEKQFNETLDTLKEQRERNSQLQKELQERNQQPCAETWDMESKGLLNEDMSDDEHPLVKQITEEYHQATVEPKSPAPGLVDDLMKELQFSELRDLEDQMAQLNSEKAALTNALAQRNKEVLKLKEEFSAFSTIQDSQKLRKEIQGGNAAPASNDVFVLNNQIKELEELKKIVKNYHHKESKAQMVIKNMHVELDEVRGKNASLQGKAEEADFLCNRVKELEEKILNLKTKEEESDQTIRTLREDVQSMTSLAGEAKGSLTCTQDELKLVSEDLAKLYQQVCMANGDTPNQLVLEHLKTLSPRYKSTKPINGSPIMNGDIRNMSDDEKTVTVKNGDDRKDDEHPEEPGDPLACYKLITAVRDQVRFLRKAVEKTVDISRERREEPTRPAGSEHEVDDLTPADGGSLQDQVLKLQRLAATKREQITTLRTVLKANKSTYEVALANLKSRYESDKALQNEVITKLKRNLKSMQAESATFQSLRSMFAQRCEDYVAQVDDLQRRLTAAEDEKKTLNHLLRQAIHQKIALTQRLEEFELARERLRAYTRRNFKQVQSKPSTRV</sequence>
<evidence type="ECO:0000313" key="5">
    <source>
        <dbReference type="EMBL" id="CAB4008442.1"/>
    </source>
</evidence>
<dbReference type="AlphaFoldDB" id="A0A7D9ILI0"/>
<dbReference type="Proteomes" id="UP001152795">
    <property type="component" value="Unassembled WGS sequence"/>
</dbReference>
<proteinExistence type="inferred from homology"/>
<dbReference type="Gene3D" id="1.10.287.1490">
    <property type="match status" value="1"/>
</dbReference>
<dbReference type="GO" id="GO:0072393">
    <property type="term" value="P:microtubule anchoring at microtubule organizing center"/>
    <property type="evidence" value="ECO:0007669"/>
    <property type="project" value="TreeGrafter"/>
</dbReference>
<feature type="coiled-coil region" evidence="3">
    <location>
        <begin position="672"/>
        <end position="755"/>
    </location>
</feature>
<feature type="region of interest" description="Disordered" evidence="4">
    <location>
        <begin position="524"/>
        <end position="569"/>
    </location>
</feature>
<dbReference type="GO" id="GO:0070507">
    <property type="term" value="P:regulation of microtubule cytoskeleton organization"/>
    <property type="evidence" value="ECO:0007669"/>
    <property type="project" value="TreeGrafter"/>
</dbReference>
<dbReference type="PANTHER" id="PTHR31233">
    <property type="entry name" value="BICAUDAL D FAMILY MEMBER"/>
    <property type="match status" value="1"/>
</dbReference>
<dbReference type="OrthoDB" id="10069295at2759"/>
<dbReference type="GO" id="GO:0034452">
    <property type="term" value="F:dynactin binding"/>
    <property type="evidence" value="ECO:0007669"/>
    <property type="project" value="TreeGrafter"/>
</dbReference>
<gene>
    <name evidence="5" type="ORF">PACLA_8A079535</name>
</gene>
<feature type="region of interest" description="Disordered" evidence="4">
    <location>
        <begin position="67"/>
        <end position="88"/>
    </location>
</feature>
<evidence type="ECO:0000256" key="1">
    <source>
        <dbReference type="ARBA" id="ARBA00010061"/>
    </source>
</evidence>
<evidence type="ECO:0000313" key="6">
    <source>
        <dbReference type="Proteomes" id="UP001152795"/>
    </source>
</evidence>
<name>A0A7D9ILI0_PARCT</name>
<dbReference type="GO" id="GO:0008093">
    <property type="term" value="F:cytoskeletal anchor activity"/>
    <property type="evidence" value="ECO:0007669"/>
    <property type="project" value="InterPro"/>
</dbReference>
<evidence type="ECO:0000256" key="4">
    <source>
        <dbReference type="SAM" id="MobiDB-lite"/>
    </source>
</evidence>
<feature type="region of interest" description="Disordered" evidence="4">
    <location>
        <begin position="597"/>
        <end position="623"/>
    </location>
</feature>
<dbReference type="Gene3D" id="6.10.250.2470">
    <property type="match status" value="1"/>
</dbReference>
<dbReference type="InterPro" id="IPR018477">
    <property type="entry name" value="BICD"/>
</dbReference>
<protein>
    <submittedName>
        <fullName evidence="5">Bicaudal D homolog 2-like</fullName>
    </submittedName>
</protein>
<dbReference type="GO" id="GO:0005794">
    <property type="term" value="C:Golgi apparatus"/>
    <property type="evidence" value="ECO:0007669"/>
    <property type="project" value="TreeGrafter"/>
</dbReference>
<feature type="coiled-coil region" evidence="3">
    <location>
        <begin position="305"/>
        <end position="346"/>
    </location>
</feature>
<accession>A0A7D9ILI0</accession>
<dbReference type="GO" id="GO:0070840">
    <property type="term" value="F:dynein complex binding"/>
    <property type="evidence" value="ECO:0007669"/>
    <property type="project" value="InterPro"/>
</dbReference>
<feature type="region of interest" description="Disordered" evidence="4">
    <location>
        <begin position="158"/>
        <end position="178"/>
    </location>
</feature>
<evidence type="ECO:0000256" key="2">
    <source>
        <dbReference type="ARBA" id="ARBA00023054"/>
    </source>
</evidence>
<dbReference type="GO" id="GO:0005829">
    <property type="term" value="C:cytosol"/>
    <property type="evidence" value="ECO:0007669"/>
    <property type="project" value="TreeGrafter"/>
</dbReference>
<comment type="similarity">
    <text evidence="1">Belongs to the BicD family.</text>
</comment>